<keyword evidence="4" id="KW-1185">Reference proteome</keyword>
<gene>
    <name evidence="3" type="ORF">SM757_04675</name>
</gene>
<sequence>MKLKFQALAVAMLGLLAGAAQAAWPDRPIRLIVPYPAGGAADSIARVVATQLSERLKQQVLVENRAGAGGTIGAQAVAQAPADGYTFLYDATSFAVNPSLFRKLNFSYAKDFAPVSMVARIPTLLVVPAASSMKSVADLVKAARSPQGPLTYASAGNGSASQLTAAMFAQGFNVPMVHVPYKGGAPALTDLAGGQVQLMFSAVTASMPLVKGGKLKALATASPQRLPTLPDLPTVAESGLPGFQAFEWNAVFAPAATPADIVARMEGELQQVLTSPAVRQRMDELGALPAASGAKELDRFVKAETAQWARVIKTAGITLD</sequence>
<dbReference type="Proteomes" id="UP001293718">
    <property type="component" value="Unassembled WGS sequence"/>
</dbReference>
<evidence type="ECO:0000313" key="3">
    <source>
        <dbReference type="EMBL" id="MDZ5455857.1"/>
    </source>
</evidence>
<dbReference type="Gene3D" id="3.40.190.150">
    <property type="entry name" value="Bordetella uptake gene, domain 1"/>
    <property type="match status" value="1"/>
</dbReference>
<dbReference type="InterPro" id="IPR005064">
    <property type="entry name" value="BUG"/>
</dbReference>
<dbReference type="RefSeq" id="WP_322464545.1">
    <property type="nucleotide sequence ID" value="NZ_JAXOJX010000004.1"/>
</dbReference>
<dbReference type="EMBL" id="JAXOJX010000004">
    <property type="protein sequence ID" value="MDZ5455857.1"/>
    <property type="molecule type" value="Genomic_DNA"/>
</dbReference>
<dbReference type="InterPro" id="IPR042100">
    <property type="entry name" value="Bug_dom1"/>
</dbReference>
<name>A0ABU5IAA6_9BURK</name>
<keyword evidence="2" id="KW-0732">Signal</keyword>
<reference evidence="3 4" key="1">
    <citation type="submission" date="2023-11" db="EMBL/GenBank/DDBJ databases">
        <title>Draft genome of Azohydromonas lata strain H1 (DSM1123), a polyhydroxyalkanoate producer.</title>
        <authorList>
            <person name="Traversa D."/>
            <person name="D'Addabbo P."/>
            <person name="Pazzani C."/>
            <person name="Manzari C."/>
            <person name="Chiara M."/>
            <person name="Scrascia M."/>
        </authorList>
    </citation>
    <scope>NUCLEOTIDE SEQUENCE [LARGE SCALE GENOMIC DNA]</scope>
    <source>
        <strain evidence="3 4">H1</strain>
    </source>
</reference>
<dbReference type="PANTHER" id="PTHR42928:SF5">
    <property type="entry name" value="BLR1237 PROTEIN"/>
    <property type="match status" value="1"/>
</dbReference>
<organism evidence="3 4">
    <name type="scientific">Azohydromonas lata</name>
    <dbReference type="NCBI Taxonomy" id="45677"/>
    <lineage>
        <taxon>Bacteria</taxon>
        <taxon>Pseudomonadati</taxon>
        <taxon>Pseudomonadota</taxon>
        <taxon>Betaproteobacteria</taxon>
        <taxon>Burkholderiales</taxon>
        <taxon>Sphaerotilaceae</taxon>
        <taxon>Azohydromonas</taxon>
    </lineage>
</organism>
<evidence type="ECO:0000313" key="4">
    <source>
        <dbReference type="Proteomes" id="UP001293718"/>
    </source>
</evidence>
<evidence type="ECO:0000256" key="1">
    <source>
        <dbReference type="ARBA" id="ARBA00006987"/>
    </source>
</evidence>
<feature type="signal peptide" evidence="2">
    <location>
        <begin position="1"/>
        <end position="22"/>
    </location>
</feature>
<dbReference type="SUPFAM" id="SSF53850">
    <property type="entry name" value="Periplasmic binding protein-like II"/>
    <property type="match status" value="1"/>
</dbReference>
<dbReference type="CDD" id="cd13578">
    <property type="entry name" value="PBP2_Bug27"/>
    <property type="match status" value="1"/>
</dbReference>
<dbReference type="Gene3D" id="3.40.190.10">
    <property type="entry name" value="Periplasmic binding protein-like II"/>
    <property type="match status" value="1"/>
</dbReference>
<dbReference type="Pfam" id="PF03401">
    <property type="entry name" value="TctC"/>
    <property type="match status" value="1"/>
</dbReference>
<accession>A0ABU5IAA6</accession>
<dbReference type="PANTHER" id="PTHR42928">
    <property type="entry name" value="TRICARBOXYLATE-BINDING PROTEIN"/>
    <property type="match status" value="1"/>
</dbReference>
<proteinExistence type="inferred from homology"/>
<dbReference type="PIRSF" id="PIRSF017082">
    <property type="entry name" value="YflP"/>
    <property type="match status" value="1"/>
</dbReference>
<comment type="caution">
    <text evidence="3">The sequence shown here is derived from an EMBL/GenBank/DDBJ whole genome shotgun (WGS) entry which is preliminary data.</text>
</comment>
<protein>
    <submittedName>
        <fullName evidence="3">Tripartite tricarboxylate transporter substrate binding protein</fullName>
    </submittedName>
</protein>
<comment type="similarity">
    <text evidence="1">Belongs to the UPF0065 (bug) family.</text>
</comment>
<evidence type="ECO:0000256" key="2">
    <source>
        <dbReference type="SAM" id="SignalP"/>
    </source>
</evidence>
<feature type="chain" id="PRO_5047259344" evidence="2">
    <location>
        <begin position="23"/>
        <end position="320"/>
    </location>
</feature>